<evidence type="ECO:0000313" key="3">
    <source>
        <dbReference type="Proteomes" id="UP001066276"/>
    </source>
</evidence>
<comment type="caution">
    <text evidence="2">The sequence shown here is derived from an EMBL/GenBank/DDBJ whole genome shotgun (WGS) entry which is preliminary data.</text>
</comment>
<feature type="compositionally biased region" description="Polar residues" evidence="1">
    <location>
        <begin position="120"/>
        <end position="139"/>
    </location>
</feature>
<protein>
    <submittedName>
        <fullName evidence="2">Uncharacterized protein</fullName>
    </submittedName>
</protein>
<accession>A0AAV7MI61</accession>
<feature type="compositionally biased region" description="Basic and acidic residues" evidence="1">
    <location>
        <begin position="36"/>
        <end position="94"/>
    </location>
</feature>
<dbReference type="AlphaFoldDB" id="A0AAV7MI61"/>
<dbReference type="Proteomes" id="UP001066276">
    <property type="component" value="Chromosome 10"/>
</dbReference>
<gene>
    <name evidence="2" type="ORF">NDU88_006709</name>
</gene>
<keyword evidence="3" id="KW-1185">Reference proteome</keyword>
<name>A0AAV7MI61_PLEWA</name>
<feature type="compositionally biased region" description="Basic and acidic residues" evidence="1">
    <location>
        <begin position="17"/>
        <end position="29"/>
    </location>
</feature>
<evidence type="ECO:0000256" key="1">
    <source>
        <dbReference type="SAM" id="MobiDB-lite"/>
    </source>
</evidence>
<evidence type="ECO:0000313" key="2">
    <source>
        <dbReference type="EMBL" id="KAJ1101643.1"/>
    </source>
</evidence>
<sequence length="193" mass="21548">MRPPRHPRPKRPPQTSKAKEEPNKSKAKEAPQTSKAKVEPKKSKAKDALQTSKAKEEHQTSKAKGEPQKSLEKEAPQISLDKEVPQESLDKEEPQESLDQEAHNIVAMEQHTEPVASGHKSVTSGQPTPSSSCTGANQESQRKGVEKAGVERKNSSGRTENERRAEGWKWIKGKEKKRAENNKDNTLWCQMEG</sequence>
<feature type="compositionally biased region" description="Basic residues" evidence="1">
    <location>
        <begin position="1"/>
        <end position="11"/>
    </location>
</feature>
<dbReference type="EMBL" id="JANPWB010000014">
    <property type="protein sequence ID" value="KAJ1101643.1"/>
    <property type="molecule type" value="Genomic_DNA"/>
</dbReference>
<organism evidence="2 3">
    <name type="scientific">Pleurodeles waltl</name>
    <name type="common">Iberian ribbed newt</name>
    <dbReference type="NCBI Taxonomy" id="8319"/>
    <lineage>
        <taxon>Eukaryota</taxon>
        <taxon>Metazoa</taxon>
        <taxon>Chordata</taxon>
        <taxon>Craniata</taxon>
        <taxon>Vertebrata</taxon>
        <taxon>Euteleostomi</taxon>
        <taxon>Amphibia</taxon>
        <taxon>Batrachia</taxon>
        <taxon>Caudata</taxon>
        <taxon>Salamandroidea</taxon>
        <taxon>Salamandridae</taxon>
        <taxon>Pleurodelinae</taxon>
        <taxon>Pleurodeles</taxon>
    </lineage>
</organism>
<reference evidence="2" key="1">
    <citation type="journal article" date="2022" name="bioRxiv">
        <title>Sequencing and chromosome-scale assembly of the giantPleurodeles waltlgenome.</title>
        <authorList>
            <person name="Brown T."/>
            <person name="Elewa A."/>
            <person name="Iarovenko S."/>
            <person name="Subramanian E."/>
            <person name="Araus A.J."/>
            <person name="Petzold A."/>
            <person name="Susuki M."/>
            <person name="Suzuki K.-i.T."/>
            <person name="Hayashi T."/>
            <person name="Toyoda A."/>
            <person name="Oliveira C."/>
            <person name="Osipova E."/>
            <person name="Leigh N.D."/>
            <person name="Simon A."/>
            <person name="Yun M.H."/>
        </authorList>
    </citation>
    <scope>NUCLEOTIDE SEQUENCE</scope>
    <source>
        <strain evidence="2">20211129_DDA</strain>
        <tissue evidence="2">Liver</tissue>
    </source>
</reference>
<feature type="region of interest" description="Disordered" evidence="1">
    <location>
        <begin position="1"/>
        <end position="193"/>
    </location>
</feature>
<feature type="compositionally biased region" description="Basic and acidic residues" evidence="1">
    <location>
        <begin position="140"/>
        <end position="183"/>
    </location>
</feature>
<feature type="compositionally biased region" description="Polar residues" evidence="1">
    <location>
        <begin position="184"/>
        <end position="193"/>
    </location>
</feature>
<proteinExistence type="predicted"/>